<dbReference type="PANTHER" id="PTHR23511">
    <property type="entry name" value="SYNAPTIC VESICLE GLYCOPROTEIN 2"/>
    <property type="match status" value="1"/>
</dbReference>
<sequence length="734" mass="82750">MRNVTRHRHQIEQLRNLLSRRVDTTCKLKSSVKRRVYLINFTTLHYPNTKNSGGKEGTADFEKAIKLCGYGRFHYGFLLLCGAMFVCVGLQNGINAYILPSAECDLGLTSEQKGLLNVAFLLGIETIMHFCLESALCFQKRKDTAYDVSTADMFDSTYFIRKVEEQFFISHPTRSFCDSKLDRNLNSFSQHLSKAGIARGLKYSKYSENLNLHGGVLSSLIWGVFADAYGRKHILLLTLLSDSILSIGGSFSQSFKVLLMFRALNGFFIGAPGSLIYTYLGEFHATKQKLKVLCYIGFFWTVSWLILPAHPCLPGLAWIIIPLPISLQFNGMLYNSWRLFLAVIGMPTLMITLIAFTYPESPKFLASQGKTDEALAILRKIYATNTGRNEDEYPILLCVHSANGITEKYLAAGAFACVTATFEICAPLLDYLLREHVRFRSDFSPIANASFRRYYGFGLWLPELFNRFENYHNLHPNRTVTVCKLIREHDLQAAATPVQNLPVNSTNVIINSTNAGCSSNLDEMVFVNSLTINAFCLLGNLASGYLANRVGRRTIPGTILKFPNKEHPLLSQCFNFCFSDDHAAGWNLRLRDILRQLFHADSHSELHVLADDRHGEFRHQQRRGRHIPDERGRRRDLHDDLFRPLYLYILLLPLTGGESGKTTNTYIHNAFYMGASEDGIESVTAKDHLHGARSTSSQHGQEVTSCLEYLGPQPLAKLMRTELISTGPEAKPEV</sequence>
<feature type="transmembrane region" description="Helical" evidence="7">
    <location>
        <begin position="73"/>
        <end position="94"/>
    </location>
</feature>
<comment type="similarity">
    <text evidence="2">Belongs to the major facilitator superfamily.</text>
</comment>
<dbReference type="PANTHER" id="PTHR23511:SF38">
    <property type="entry name" value="SYNAPTIC VESICLE 2-RELATED PROTEIN-LIKE PROTEIN"/>
    <property type="match status" value="1"/>
</dbReference>
<evidence type="ECO:0000313" key="8">
    <source>
        <dbReference type="EMBL" id="KOX73253.1"/>
    </source>
</evidence>
<evidence type="ECO:0000256" key="7">
    <source>
        <dbReference type="SAM" id="Phobius"/>
    </source>
</evidence>
<proteinExistence type="inferred from homology"/>
<feature type="transmembrane region" description="Helical" evidence="7">
    <location>
        <begin position="257"/>
        <end position="280"/>
    </location>
</feature>
<evidence type="ECO:0000256" key="4">
    <source>
        <dbReference type="ARBA" id="ARBA00022692"/>
    </source>
</evidence>
<evidence type="ECO:0000256" key="1">
    <source>
        <dbReference type="ARBA" id="ARBA00004141"/>
    </source>
</evidence>
<evidence type="ECO:0000313" key="9">
    <source>
        <dbReference type="Proteomes" id="UP000053105"/>
    </source>
</evidence>
<dbReference type="STRING" id="166423.A0A0M9A095"/>
<dbReference type="GO" id="GO:0016020">
    <property type="term" value="C:membrane"/>
    <property type="evidence" value="ECO:0007669"/>
    <property type="project" value="UniProtKB-SubCell"/>
</dbReference>
<dbReference type="InterPro" id="IPR005828">
    <property type="entry name" value="MFS_sugar_transport-like"/>
</dbReference>
<evidence type="ECO:0000256" key="3">
    <source>
        <dbReference type="ARBA" id="ARBA00022448"/>
    </source>
</evidence>
<feature type="transmembrane region" description="Helical" evidence="7">
    <location>
        <begin position="114"/>
        <end position="132"/>
    </location>
</feature>
<dbReference type="EMBL" id="KQ435801">
    <property type="protein sequence ID" value="KOX73253.1"/>
    <property type="molecule type" value="Genomic_DNA"/>
</dbReference>
<dbReference type="InterPro" id="IPR036259">
    <property type="entry name" value="MFS_trans_sf"/>
</dbReference>
<name>A0A0M9A095_9HYME</name>
<evidence type="ECO:0000256" key="5">
    <source>
        <dbReference type="ARBA" id="ARBA00022989"/>
    </source>
</evidence>
<evidence type="ECO:0000256" key="6">
    <source>
        <dbReference type="ARBA" id="ARBA00023136"/>
    </source>
</evidence>
<keyword evidence="9" id="KW-1185">Reference proteome</keyword>
<feature type="transmembrane region" description="Helical" evidence="7">
    <location>
        <begin position="316"/>
        <end position="334"/>
    </location>
</feature>
<keyword evidence="5 7" id="KW-1133">Transmembrane helix</keyword>
<protein>
    <submittedName>
        <fullName evidence="8">Synaptic vesicle glycoprotein 2A</fullName>
    </submittedName>
</protein>
<dbReference type="Pfam" id="PF00083">
    <property type="entry name" value="Sugar_tr"/>
    <property type="match status" value="1"/>
</dbReference>
<dbReference type="AlphaFoldDB" id="A0A0M9A095"/>
<dbReference type="OrthoDB" id="3936150at2759"/>
<keyword evidence="6 7" id="KW-0472">Membrane</keyword>
<feature type="transmembrane region" description="Helical" evidence="7">
    <location>
        <begin position="292"/>
        <end position="310"/>
    </location>
</feature>
<keyword evidence="3" id="KW-0813">Transport</keyword>
<dbReference type="GO" id="GO:0022857">
    <property type="term" value="F:transmembrane transporter activity"/>
    <property type="evidence" value="ECO:0007669"/>
    <property type="project" value="InterPro"/>
</dbReference>
<feature type="transmembrane region" description="Helical" evidence="7">
    <location>
        <begin position="339"/>
        <end position="358"/>
    </location>
</feature>
<accession>A0A0M9A095</accession>
<organism evidence="8 9">
    <name type="scientific">Melipona quadrifasciata</name>
    <dbReference type="NCBI Taxonomy" id="166423"/>
    <lineage>
        <taxon>Eukaryota</taxon>
        <taxon>Metazoa</taxon>
        <taxon>Ecdysozoa</taxon>
        <taxon>Arthropoda</taxon>
        <taxon>Hexapoda</taxon>
        <taxon>Insecta</taxon>
        <taxon>Pterygota</taxon>
        <taxon>Neoptera</taxon>
        <taxon>Endopterygota</taxon>
        <taxon>Hymenoptera</taxon>
        <taxon>Apocrita</taxon>
        <taxon>Aculeata</taxon>
        <taxon>Apoidea</taxon>
        <taxon>Anthophila</taxon>
        <taxon>Apidae</taxon>
        <taxon>Melipona</taxon>
    </lineage>
</organism>
<reference evidence="8 9" key="1">
    <citation type="submission" date="2015-07" db="EMBL/GenBank/DDBJ databases">
        <title>The genome of Melipona quadrifasciata.</title>
        <authorList>
            <person name="Pan H."/>
            <person name="Kapheim K."/>
        </authorList>
    </citation>
    <scope>NUCLEOTIDE SEQUENCE [LARGE SCALE GENOMIC DNA]</scope>
    <source>
        <strain evidence="8">0111107301</strain>
        <tissue evidence="8">Whole body</tissue>
    </source>
</reference>
<dbReference type="Gene3D" id="1.20.1250.20">
    <property type="entry name" value="MFS general substrate transporter like domains"/>
    <property type="match status" value="1"/>
</dbReference>
<comment type="subcellular location">
    <subcellularLocation>
        <location evidence="1">Membrane</location>
        <topology evidence="1">Multi-pass membrane protein</topology>
    </subcellularLocation>
</comment>
<gene>
    <name evidence="8" type="ORF">WN51_00364</name>
</gene>
<dbReference type="Proteomes" id="UP000053105">
    <property type="component" value="Unassembled WGS sequence"/>
</dbReference>
<evidence type="ECO:0000256" key="2">
    <source>
        <dbReference type="ARBA" id="ARBA00008335"/>
    </source>
</evidence>
<keyword evidence="4 7" id="KW-0812">Transmembrane</keyword>
<dbReference type="SUPFAM" id="SSF103473">
    <property type="entry name" value="MFS general substrate transporter"/>
    <property type="match status" value="1"/>
</dbReference>